<dbReference type="PANTHER" id="PTHR12302:SF3">
    <property type="entry name" value="SERINE_THREONINE-PROTEIN KINASE 31"/>
    <property type="match status" value="1"/>
</dbReference>
<dbReference type="GO" id="GO:0016787">
    <property type="term" value="F:hydrolase activity"/>
    <property type="evidence" value="ECO:0007669"/>
    <property type="project" value="UniProtKB-KW"/>
</dbReference>
<proteinExistence type="predicted"/>
<dbReference type="Gene3D" id="2.40.50.90">
    <property type="match status" value="1"/>
</dbReference>
<dbReference type="GO" id="GO:0005737">
    <property type="term" value="C:cytoplasm"/>
    <property type="evidence" value="ECO:0007669"/>
    <property type="project" value="TreeGrafter"/>
</dbReference>
<feature type="domain" description="TNase-like" evidence="4">
    <location>
        <begin position="71"/>
        <end position="193"/>
    </location>
</feature>
<dbReference type="EMBL" id="JAQMWT010000481">
    <property type="protein sequence ID" value="KAJ8600687.1"/>
    <property type="molecule type" value="Genomic_DNA"/>
</dbReference>
<evidence type="ECO:0000259" key="4">
    <source>
        <dbReference type="PROSITE" id="PS50830"/>
    </source>
</evidence>
<dbReference type="GO" id="GO:0004519">
    <property type="term" value="F:endonuclease activity"/>
    <property type="evidence" value="ECO:0007669"/>
    <property type="project" value="UniProtKB-KW"/>
</dbReference>
<keyword evidence="1" id="KW-0540">Nuclease</keyword>
<name>A0AAD7XGM2_9STRA</name>
<accession>A0AAD7XGM2</accession>
<comment type="caution">
    <text evidence="5">The sequence shown here is derived from an EMBL/GenBank/DDBJ whole genome shotgun (WGS) entry which is preliminary data.</text>
</comment>
<reference evidence="5" key="1">
    <citation type="submission" date="2023-01" db="EMBL/GenBank/DDBJ databases">
        <title>Metagenome sequencing of chrysophaentin producing Chrysophaeum taylorii.</title>
        <authorList>
            <person name="Davison J."/>
            <person name="Bewley C."/>
        </authorList>
    </citation>
    <scope>NUCLEOTIDE SEQUENCE</scope>
    <source>
        <strain evidence="5">NIES-1699</strain>
    </source>
</reference>
<dbReference type="InterPro" id="IPR016071">
    <property type="entry name" value="Staphylococal_nuclease_OB-fold"/>
</dbReference>
<evidence type="ECO:0000256" key="1">
    <source>
        <dbReference type="ARBA" id="ARBA00022722"/>
    </source>
</evidence>
<evidence type="ECO:0000313" key="5">
    <source>
        <dbReference type="EMBL" id="KAJ8600687.1"/>
    </source>
</evidence>
<evidence type="ECO:0000313" key="6">
    <source>
        <dbReference type="Proteomes" id="UP001230188"/>
    </source>
</evidence>
<dbReference type="PANTHER" id="PTHR12302">
    <property type="entry name" value="EBNA2 BINDING PROTEIN P100"/>
    <property type="match status" value="1"/>
</dbReference>
<dbReference type="PROSITE" id="PS50830">
    <property type="entry name" value="TNASE_3"/>
    <property type="match status" value="1"/>
</dbReference>
<dbReference type="AlphaFoldDB" id="A0AAD7XGM2"/>
<sequence length="193" mass="20928">MHYPQALFPIEKSRHLERANALIRGSPVASSLVCLGVGFALGVASQAALGDALAKYESVEEIPARRFRQQHTIAARVERVTDGDTIRAMHLALRGAAAKPLAVRLYAVDAPETAKFGKPGQPLGREATAFVAAKLQGRRVGLKLLRRDQYGRAVARVTYRKYVVLKGDIAADLVDAGLARLYRSSGAEDLEPR</sequence>
<dbReference type="SMART" id="SM00318">
    <property type="entry name" value="SNc"/>
    <property type="match status" value="1"/>
</dbReference>
<protein>
    <recommendedName>
        <fullName evidence="4">TNase-like domain-containing protein</fullName>
    </recommendedName>
</protein>
<dbReference type="Proteomes" id="UP001230188">
    <property type="component" value="Unassembled WGS sequence"/>
</dbReference>
<evidence type="ECO:0000256" key="3">
    <source>
        <dbReference type="ARBA" id="ARBA00022801"/>
    </source>
</evidence>
<keyword evidence="6" id="KW-1185">Reference proteome</keyword>
<dbReference type="Pfam" id="PF00565">
    <property type="entry name" value="SNase"/>
    <property type="match status" value="1"/>
</dbReference>
<dbReference type="SUPFAM" id="SSF50199">
    <property type="entry name" value="Staphylococcal nuclease"/>
    <property type="match status" value="1"/>
</dbReference>
<dbReference type="InterPro" id="IPR035437">
    <property type="entry name" value="SNase_OB-fold_sf"/>
</dbReference>
<gene>
    <name evidence="5" type="ORF">CTAYLR_008319</name>
</gene>
<keyword evidence="3" id="KW-0378">Hydrolase</keyword>
<organism evidence="5 6">
    <name type="scientific">Chrysophaeum taylorii</name>
    <dbReference type="NCBI Taxonomy" id="2483200"/>
    <lineage>
        <taxon>Eukaryota</taxon>
        <taxon>Sar</taxon>
        <taxon>Stramenopiles</taxon>
        <taxon>Ochrophyta</taxon>
        <taxon>Pelagophyceae</taxon>
        <taxon>Pelagomonadales</taxon>
        <taxon>Pelagomonadaceae</taxon>
        <taxon>Chrysophaeum</taxon>
    </lineage>
</organism>
<keyword evidence="2" id="KW-0255">Endonuclease</keyword>
<evidence type="ECO:0000256" key="2">
    <source>
        <dbReference type="ARBA" id="ARBA00022759"/>
    </source>
</evidence>